<keyword evidence="4 10" id="KW-0645">Protease</keyword>
<dbReference type="Pfam" id="PF00026">
    <property type="entry name" value="Asp"/>
    <property type="match status" value="1"/>
</dbReference>
<dbReference type="Gene3D" id="2.40.70.10">
    <property type="entry name" value="Acid Proteases"/>
    <property type="match status" value="2"/>
</dbReference>
<feature type="chain" id="PRO_5001888987" evidence="11">
    <location>
        <begin position="21"/>
        <end position="469"/>
    </location>
</feature>
<dbReference type="CDD" id="cd05474">
    <property type="entry name" value="SAP_like"/>
    <property type="match status" value="1"/>
</dbReference>
<dbReference type="PROSITE" id="PS51767">
    <property type="entry name" value="PEPTIDASE_A1"/>
    <property type="match status" value="1"/>
</dbReference>
<reference evidence="13" key="1">
    <citation type="journal article" date="2014" name="PLoS Genet.">
        <title>Signature Gene Expression Reveals Novel Clues to the Molecular Mechanisms of Dimorphic Transition in Penicillium marneffei.</title>
        <authorList>
            <person name="Yang E."/>
            <person name="Wang G."/>
            <person name="Cai J."/>
            <person name="Woo P.C."/>
            <person name="Lau S.K."/>
            <person name="Yuen K.-Y."/>
            <person name="Chow W.-N."/>
            <person name="Lin X."/>
        </authorList>
    </citation>
    <scope>NUCLEOTIDE SEQUENCE [LARGE SCALE GENOMIC DNA]</scope>
    <source>
        <strain evidence="13">PM1</strain>
    </source>
</reference>
<evidence type="ECO:0000256" key="8">
    <source>
        <dbReference type="PIRSR" id="PIRSR601461-1"/>
    </source>
</evidence>
<organism evidence="13">
    <name type="scientific">Talaromyces marneffei PM1</name>
    <dbReference type="NCBI Taxonomy" id="1077442"/>
    <lineage>
        <taxon>Eukaryota</taxon>
        <taxon>Fungi</taxon>
        <taxon>Dikarya</taxon>
        <taxon>Ascomycota</taxon>
        <taxon>Pezizomycotina</taxon>
        <taxon>Eurotiomycetes</taxon>
        <taxon>Eurotiomycetidae</taxon>
        <taxon>Eurotiales</taxon>
        <taxon>Trichocomaceae</taxon>
        <taxon>Talaromyces</taxon>
        <taxon>Talaromyces sect. Talaromyces</taxon>
    </lineage>
</organism>
<dbReference type="InterPro" id="IPR001969">
    <property type="entry name" value="Aspartic_peptidase_AS"/>
</dbReference>
<dbReference type="InterPro" id="IPR033876">
    <property type="entry name" value="SAP-like"/>
</dbReference>
<gene>
    <name evidence="13" type="ORF">GQ26_0130340</name>
</gene>
<accession>A0A093VD89</accession>
<dbReference type="PROSITE" id="PS00141">
    <property type="entry name" value="ASP_PROTEASE"/>
    <property type="match status" value="1"/>
</dbReference>
<evidence type="ECO:0000256" key="2">
    <source>
        <dbReference type="ARBA" id="ARBA00007447"/>
    </source>
</evidence>
<dbReference type="InterPro" id="IPR001461">
    <property type="entry name" value="Aspartic_peptidase_A1"/>
</dbReference>
<dbReference type="PRINTS" id="PR00792">
    <property type="entry name" value="PEPSIN"/>
</dbReference>
<dbReference type="GO" id="GO:0006508">
    <property type="term" value="P:proteolysis"/>
    <property type="evidence" value="ECO:0007669"/>
    <property type="project" value="UniProtKB-KW"/>
</dbReference>
<dbReference type="PANTHER" id="PTHR47966:SF65">
    <property type="entry name" value="ASPARTIC-TYPE ENDOPEPTIDASE"/>
    <property type="match status" value="1"/>
</dbReference>
<dbReference type="InterPro" id="IPR033121">
    <property type="entry name" value="PEPTIDASE_A1"/>
</dbReference>
<feature type="disulfide bond" evidence="9">
    <location>
        <begin position="302"/>
        <end position="341"/>
    </location>
</feature>
<keyword evidence="3" id="KW-0336">GPI-anchor</keyword>
<feature type="active site" evidence="8">
    <location>
        <position position="82"/>
    </location>
</feature>
<dbReference type="GO" id="GO:0004190">
    <property type="term" value="F:aspartic-type endopeptidase activity"/>
    <property type="evidence" value="ECO:0007669"/>
    <property type="project" value="UniProtKB-KW"/>
</dbReference>
<dbReference type="AlphaFoldDB" id="A0A093VD89"/>
<keyword evidence="5 11" id="KW-0732">Signal</keyword>
<evidence type="ECO:0000256" key="1">
    <source>
        <dbReference type="ARBA" id="ARBA00004609"/>
    </source>
</evidence>
<evidence type="ECO:0000256" key="11">
    <source>
        <dbReference type="SAM" id="SignalP"/>
    </source>
</evidence>
<evidence type="ECO:0000256" key="7">
    <source>
        <dbReference type="ARBA" id="ARBA00022801"/>
    </source>
</evidence>
<dbReference type="EMBL" id="JPOX01000013">
    <property type="protein sequence ID" value="KFX47944.1"/>
    <property type="molecule type" value="Genomic_DNA"/>
</dbReference>
<evidence type="ECO:0000256" key="3">
    <source>
        <dbReference type="ARBA" id="ARBA00022622"/>
    </source>
</evidence>
<evidence type="ECO:0000256" key="10">
    <source>
        <dbReference type="RuleBase" id="RU000454"/>
    </source>
</evidence>
<feature type="signal peptide" evidence="11">
    <location>
        <begin position="1"/>
        <end position="20"/>
    </location>
</feature>
<comment type="similarity">
    <text evidence="2 10">Belongs to the peptidase A1 family.</text>
</comment>
<evidence type="ECO:0000313" key="13">
    <source>
        <dbReference type="EMBL" id="KFX47944.1"/>
    </source>
</evidence>
<proteinExistence type="inferred from homology"/>
<evidence type="ECO:0000259" key="12">
    <source>
        <dbReference type="PROSITE" id="PS51767"/>
    </source>
</evidence>
<dbReference type="InterPro" id="IPR021109">
    <property type="entry name" value="Peptidase_aspartic_dom_sf"/>
</dbReference>
<sequence>MRVTAALPLIVLSTASVGNALSLHRRDAPAVLAAPLQRRQGGVLSRRDTSPVDVPIFNHQNGSYWMNLTLGSPPQNFTLALDTGSSDLWVIGGSKQAYNVYDSGASSSYKALDLPYNATYADGTTALGTYATDKLGLGDTTVKDFQFIVVNQTSSDVGIAGIGYNISTYEAQHLGKTYNNLPYALVASGITKSAAYSLWMDDSAAASGTIMFGGVNKARYVGELQTLPVVPVYNRYYSLALALTEVIVTTGHSKSSTTNLPLAVSLDTGSSWSSLPEDLFKDILGALNGTYDDKNRAAYVSCDLIKTDYNVTFSFSGAKIDVGLNQLVFAATEAGWPANACILGLTPSQPGINILGDTFLRNAYVVYDLENNEISLANTNFNPGKDDILEIGVGADAVPGATLVPSAVSTATGNGVQTATTGIASATGSTTTGGSAKSTGASSGMAALPTGNAKHLLSGLAGAGLLLMI</sequence>
<keyword evidence="7 10" id="KW-0378">Hydrolase</keyword>
<keyword evidence="3" id="KW-0325">Glycoprotein</keyword>
<evidence type="ECO:0000256" key="6">
    <source>
        <dbReference type="ARBA" id="ARBA00022750"/>
    </source>
</evidence>
<evidence type="ECO:0000256" key="5">
    <source>
        <dbReference type="ARBA" id="ARBA00022729"/>
    </source>
</evidence>
<comment type="subcellular location">
    <subcellularLocation>
        <location evidence="1">Cell membrane</location>
        <topology evidence="1">Lipid-anchor</topology>
        <topology evidence="1">GPI-anchor</topology>
    </subcellularLocation>
</comment>
<keyword evidence="6 10" id="KW-0064">Aspartyl protease</keyword>
<dbReference type="eggNOG" id="KOG1339">
    <property type="taxonomic scope" value="Eukaryota"/>
</dbReference>
<dbReference type="HOGENOM" id="CLU_013253_9_3_1"/>
<keyword evidence="3" id="KW-0472">Membrane</keyword>
<protein>
    <submittedName>
        <fullName evidence="13">Putative aspartic-type endopeptidase opsB</fullName>
    </submittedName>
</protein>
<name>A0A093VD89_TALMA</name>
<keyword evidence="3" id="KW-0449">Lipoprotein</keyword>
<dbReference type="GO" id="GO:0005886">
    <property type="term" value="C:plasma membrane"/>
    <property type="evidence" value="ECO:0007669"/>
    <property type="project" value="UniProtKB-SubCell"/>
</dbReference>
<dbReference type="GO" id="GO:0098552">
    <property type="term" value="C:side of membrane"/>
    <property type="evidence" value="ECO:0007669"/>
    <property type="project" value="UniProtKB-KW"/>
</dbReference>
<feature type="active site" evidence="8">
    <location>
        <position position="267"/>
    </location>
</feature>
<evidence type="ECO:0000256" key="9">
    <source>
        <dbReference type="PIRSR" id="PIRSR601461-2"/>
    </source>
</evidence>
<comment type="caution">
    <text evidence="13">The sequence shown here is derived from an EMBL/GenBank/DDBJ whole genome shotgun (WGS) entry which is preliminary data.</text>
</comment>
<evidence type="ECO:0000256" key="4">
    <source>
        <dbReference type="ARBA" id="ARBA00022670"/>
    </source>
</evidence>
<keyword evidence="9" id="KW-1015">Disulfide bond</keyword>
<feature type="domain" description="Peptidase A1" evidence="12">
    <location>
        <begin position="64"/>
        <end position="377"/>
    </location>
</feature>
<dbReference type="SUPFAM" id="SSF50630">
    <property type="entry name" value="Acid proteases"/>
    <property type="match status" value="1"/>
</dbReference>
<dbReference type="PANTHER" id="PTHR47966">
    <property type="entry name" value="BETA-SITE APP-CLEAVING ENZYME, ISOFORM A-RELATED"/>
    <property type="match status" value="1"/>
</dbReference>